<protein>
    <submittedName>
        <fullName evidence="3">PPE family protein</fullName>
    </submittedName>
</protein>
<keyword evidence="2" id="KW-1185">Reference proteome</keyword>
<evidence type="ECO:0000313" key="2">
    <source>
        <dbReference type="Proteomes" id="UP000276776"/>
    </source>
</evidence>
<evidence type="ECO:0000313" key="3">
    <source>
        <dbReference type="WBParaSite" id="TCLT_0000814001-mRNA-1"/>
    </source>
</evidence>
<organism evidence="3">
    <name type="scientific">Thelazia callipaeda</name>
    <name type="common">Oriental eyeworm</name>
    <name type="synonym">Parasitic nematode</name>
    <dbReference type="NCBI Taxonomy" id="103827"/>
    <lineage>
        <taxon>Eukaryota</taxon>
        <taxon>Metazoa</taxon>
        <taxon>Ecdysozoa</taxon>
        <taxon>Nematoda</taxon>
        <taxon>Chromadorea</taxon>
        <taxon>Rhabditida</taxon>
        <taxon>Spirurina</taxon>
        <taxon>Spiruromorpha</taxon>
        <taxon>Thelazioidea</taxon>
        <taxon>Thelaziidae</taxon>
        <taxon>Thelazia</taxon>
    </lineage>
</organism>
<evidence type="ECO:0000313" key="1">
    <source>
        <dbReference type="EMBL" id="VDN05655.1"/>
    </source>
</evidence>
<dbReference type="AlphaFoldDB" id="A0A0N5D567"/>
<proteinExistence type="predicted"/>
<sequence length="215" mass="20570">MRQYISSPGIAGLGSLNLLNAGAFGFPGNAAGISTAFPGQLIRTPAMPNLSGLVPGTIPGLGQLPGSIPGLGQSSAISGLGGLPGVFPGLGTLPNAIPSSFPKTIPELGTLSGYPLGGYGSLLGTIPSTNSLQIGIPGLGGLTNMAAGLGTMPGLTNSAGLPAGTGIALPGGISGLGSIPGTVSGFGTFPGSVTAFGGNNFTSCGILRCAGNHRC</sequence>
<name>A0A0N5D567_THECL</name>
<dbReference type="EMBL" id="UYYF01004588">
    <property type="protein sequence ID" value="VDN05655.1"/>
    <property type="molecule type" value="Genomic_DNA"/>
</dbReference>
<reference evidence="1 2" key="2">
    <citation type="submission" date="2018-11" db="EMBL/GenBank/DDBJ databases">
        <authorList>
            <consortium name="Pathogen Informatics"/>
        </authorList>
    </citation>
    <scope>NUCLEOTIDE SEQUENCE [LARGE SCALE GENOMIC DNA]</scope>
</reference>
<dbReference type="WBParaSite" id="TCLT_0000814001-mRNA-1">
    <property type="protein sequence ID" value="TCLT_0000814001-mRNA-1"/>
    <property type="gene ID" value="TCLT_0000814001"/>
</dbReference>
<reference evidence="3" key="1">
    <citation type="submission" date="2017-02" db="UniProtKB">
        <authorList>
            <consortium name="WormBaseParasite"/>
        </authorList>
    </citation>
    <scope>IDENTIFICATION</scope>
</reference>
<dbReference type="Proteomes" id="UP000276776">
    <property type="component" value="Unassembled WGS sequence"/>
</dbReference>
<gene>
    <name evidence="1" type="ORF">TCLT_LOCUS8129</name>
</gene>
<accession>A0A0N5D567</accession>